<dbReference type="SUPFAM" id="SSF51126">
    <property type="entry name" value="Pectin lyase-like"/>
    <property type="match status" value="1"/>
</dbReference>
<gene>
    <name evidence="10" type="ORF">AOC36_00870</name>
</gene>
<dbReference type="AlphaFoldDB" id="A0A109UGF8"/>
<reference evidence="10 11" key="1">
    <citation type="submission" date="2015-10" db="EMBL/GenBank/DDBJ databases">
        <title>Erysipelothrix larvae sp. LV19 isolated from the larval gut of the rhinoceros beetle, Trypoxylus dichotomus.</title>
        <authorList>
            <person name="Lim S."/>
            <person name="Kim B.-C."/>
        </authorList>
    </citation>
    <scope>NUCLEOTIDE SEQUENCE [LARGE SCALE GENOMIC DNA]</scope>
    <source>
        <strain evidence="10 11">LV19</strain>
    </source>
</reference>
<keyword evidence="6 9" id="KW-0472">Membrane</keyword>
<dbReference type="InterPro" id="IPR003368">
    <property type="entry name" value="POMP_repeat"/>
</dbReference>
<evidence type="ECO:0000256" key="6">
    <source>
        <dbReference type="ARBA" id="ARBA00023136"/>
    </source>
</evidence>
<accession>A0A109UGF8</accession>
<keyword evidence="5" id="KW-0732">Signal</keyword>
<proteinExistence type="predicted"/>
<organism evidence="10 11">
    <name type="scientific">Erysipelothrix larvae</name>
    <dbReference type="NCBI Taxonomy" id="1514105"/>
    <lineage>
        <taxon>Bacteria</taxon>
        <taxon>Bacillati</taxon>
        <taxon>Bacillota</taxon>
        <taxon>Erysipelotrichia</taxon>
        <taxon>Erysipelotrichales</taxon>
        <taxon>Erysipelotrichaceae</taxon>
        <taxon>Erysipelothrix</taxon>
    </lineage>
</organism>
<comment type="subcellular location">
    <subcellularLocation>
        <location evidence="1">Cell envelope</location>
    </subcellularLocation>
    <subcellularLocation>
        <location evidence="2">Cell outer membrane</location>
    </subcellularLocation>
    <subcellularLocation>
        <location evidence="3">Secreted</location>
    </subcellularLocation>
</comment>
<keyword evidence="9" id="KW-1133">Transmembrane helix</keyword>
<sequence length="736" mass="79029">MRKIIKTIFKNLFILVFLIGCEFSPTFVHAIGEATLADLVSQTQDGGTLVIDKNYSLDKPIEITKDITIQSEMGNIIVASKSRHFIVNGASLTLDGIIIDGNTTGGGILVQEKNNTLGSLIIKHNTTLRQNYSSGHGGAIEGLGAYIHLESGAVVSENKAGYTPSSVYSGSGGGIFLDGDNSTLIVEKDVTLTKNVATNKGGAISINRGKVDISGIINNNTAYRSGGGVYIFEDTHPIDVSDATLSNNIAYGFAASIDTPYYKAIQSGGGGMVVVLGANYNQEIHITNTTFSYNKSDTIPNPDIFFGKTYTPSQLFQGGGLAIFSSSNNTPTTWIEASTFIGNHAGSGGGIFTNTNTVIENTTIQGNTTFDYTTKDEALLNRADLGGGIFFDAAHNKVDNTNELTIKGGSITDNFSLRDAGIHLENGCLDSIHIDGALFENNKIGMNGVAWEIDDSSFTVKDEKTNKLYTEIYSENIKNITGVTQPYTNLYNNVDISFVLVTKVTFDANGGIYDASAVDFFNTLLSSQNDGSRKLDEADVTGKLSFNVYLDQGSKLNTNLVPIRDGYTFLGWLSPSSGMLEDGFEIIDPITFTAQWKLNETLNNDNEEPTKENQVPTLEDKDKSPNNDPKTTPDNTTEVKKTPPISGNTNTPPSSGNQNIPPSSEVDNTPKVKIDTPHQNSETPKSTDAFTQKPVSSLPQSGTTNTALFVEGSAIALGIIMFLINIHTLKKATKNN</sequence>
<dbReference type="OrthoDB" id="1655984at2"/>
<evidence type="ECO:0000256" key="3">
    <source>
        <dbReference type="ARBA" id="ARBA00004613"/>
    </source>
</evidence>
<dbReference type="STRING" id="1514105.AOC36_00870"/>
<keyword evidence="11" id="KW-1185">Reference proteome</keyword>
<dbReference type="PROSITE" id="PS51257">
    <property type="entry name" value="PROKAR_LIPOPROTEIN"/>
    <property type="match status" value="1"/>
</dbReference>
<evidence type="ECO:0000256" key="4">
    <source>
        <dbReference type="ARBA" id="ARBA00022525"/>
    </source>
</evidence>
<dbReference type="Proteomes" id="UP000063781">
    <property type="component" value="Chromosome"/>
</dbReference>
<dbReference type="GO" id="GO:0005576">
    <property type="term" value="C:extracellular region"/>
    <property type="evidence" value="ECO:0007669"/>
    <property type="project" value="UniProtKB-SubCell"/>
</dbReference>
<name>A0A109UGF8_9FIRM</name>
<evidence type="ECO:0000256" key="9">
    <source>
        <dbReference type="SAM" id="Phobius"/>
    </source>
</evidence>
<dbReference type="Gene3D" id="2.60.40.4270">
    <property type="entry name" value="Listeria-Bacteroides repeat domain"/>
    <property type="match status" value="1"/>
</dbReference>
<keyword evidence="4" id="KW-0964">Secreted</keyword>
<feature type="compositionally biased region" description="Polar residues" evidence="8">
    <location>
        <begin position="645"/>
        <end position="667"/>
    </location>
</feature>
<keyword evidence="9" id="KW-0812">Transmembrane</keyword>
<dbReference type="InterPro" id="IPR006626">
    <property type="entry name" value="PbH1"/>
</dbReference>
<dbReference type="InterPro" id="IPR011050">
    <property type="entry name" value="Pectin_lyase_fold/virulence"/>
</dbReference>
<feature type="compositionally biased region" description="Low complexity" evidence="8">
    <location>
        <begin position="626"/>
        <end position="636"/>
    </location>
</feature>
<evidence type="ECO:0008006" key="12">
    <source>
        <dbReference type="Google" id="ProtNLM"/>
    </source>
</evidence>
<feature type="region of interest" description="Disordered" evidence="8">
    <location>
        <begin position="601"/>
        <end position="702"/>
    </location>
</feature>
<evidence type="ECO:0000256" key="2">
    <source>
        <dbReference type="ARBA" id="ARBA00004442"/>
    </source>
</evidence>
<dbReference type="Pfam" id="PF02415">
    <property type="entry name" value="Chlam_PMP"/>
    <property type="match status" value="1"/>
</dbReference>
<evidence type="ECO:0000256" key="7">
    <source>
        <dbReference type="ARBA" id="ARBA00023237"/>
    </source>
</evidence>
<evidence type="ECO:0000256" key="1">
    <source>
        <dbReference type="ARBA" id="ARBA00004196"/>
    </source>
</evidence>
<dbReference type="SMART" id="SM00710">
    <property type="entry name" value="PbH1"/>
    <property type="match status" value="8"/>
</dbReference>
<protein>
    <recommendedName>
        <fullName evidence="12">Right handed beta helix domain-containing protein</fullName>
    </recommendedName>
</protein>
<evidence type="ECO:0000256" key="8">
    <source>
        <dbReference type="SAM" id="MobiDB-lite"/>
    </source>
</evidence>
<feature type="transmembrane region" description="Helical" evidence="9">
    <location>
        <begin position="707"/>
        <end position="726"/>
    </location>
</feature>
<dbReference type="EMBL" id="CP013213">
    <property type="protein sequence ID" value="AMC92595.1"/>
    <property type="molecule type" value="Genomic_DNA"/>
</dbReference>
<dbReference type="InterPro" id="IPR042229">
    <property type="entry name" value="Listeria/Bacterioides_rpt_sf"/>
</dbReference>
<evidence type="ECO:0000313" key="11">
    <source>
        <dbReference type="Proteomes" id="UP000063781"/>
    </source>
</evidence>
<evidence type="ECO:0000313" key="10">
    <source>
        <dbReference type="EMBL" id="AMC92595.1"/>
    </source>
</evidence>
<dbReference type="GO" id="GO:0009279">
    <property type="term" value="C:cell outer membrane"/>
    <property type="evidence" value="ECO:0007669"/>
    <property type="project" value="UniProtKB-SubCell"/>
</dbReference>
<dbReference type="KEGG" id="erl:AOC36_00870"/>
<keyword evidence="7" id="KW-0998">Cell outer membrane</keyword>
<feature type="compositionally biased region" description="Polar residues" evidence="8">
    <location>
        <begin position="677"/>
        <end position="702"/>
    </location>
</feature>
<evidence type="ECO:0000256" key="5">
    <source>
        <dbReference type="ARBA" id="ARBA00022729"/>
    </source>
</evidence>
<dbReference type="RefSeq" id="WP_067630114.1">
    <property type="nucleotide sequence ID" value="NZ_CP013213.1"/>
</dbReference>